<name>A0A937UNL5_9ACTN</name>
<dbReference type="PANTHER" id="PTHR30121">
    <property type="entry name" value="UNCHARACTERIZED PROTEIN YJGR-RELATED"/>
    <property type="match status" value="1"/>
</dbReference>
<gene>
    <name evidence="2" type="ORF">I7412_13850</name>
</gene>
<comment type="caution">
    <text evidence="2">The sequence shown here is derived from an EMBL/GenBank/DDBJ whole genome shotgun (WGS) entry which is preliminary data.</text>
</comment>
<evidence type="ECO:0000256" key="1">
    <source>
        <dbReference type="SAM" id="MobiDB-lite"/>
    </source>
</evidence>
<dbReference type="AlphaFoldDB" id="A0A937UNL5"/>
<dbReference type="InterPro" id="IPR051162">
    <property type="entry name" value="T4SS_component"/>
</dbReference>
<dbReference type="SUPFAM" id="SSF52540">
    <property type="entry name" value="P-loop containing nucleoside triphosphate hydrolases"/>
    <property type="match status" value="1"/>
</dbReference>
<reference evidence="2" key="1">
    <citation type="submission" date="2020-12" db="EMBL/GenBank/DDBJ databases">
        <title>Genomic characterization of non-nitrogen-fixing Frankia strains.</title>
        <authorList>
            <person name="Carlos-Shanley C."/>
            <person name="Guerra T."/>
            <person name="Hahn D."/>
        </authorList>
    </citation>
    <scope>NUCLEOTIDE SEQUENCE</scope>
    <source>
        <strain evidence="2">CN6</strain>
    </source>
</reference>
<dbReference type="GO" id="GO:0005524">
    <property type="term" value="F:ATP binding"/>
    <property type="evidence" value="ECO:0007669"/>
    <property type="project" value="UniProtKB-KW"/>
</dbReference>
<dbReference type="EMBL" id="JAEACQ010000177">
    <property type="protein sequence ID" value="MBL7628213.1"/>
    <property type="molecule type" value="Genomic_DNA"/>
</dbReference>
<evidence type="ECO:0000313" key="2">
    <source>
        <dbReference type="EMBL" id="MBL7628213.1"/>
    </source>
</evidence>
<keyword evidence="2" id="KW-0547">Nucleotide-binding</keyword>
<keyword evidence="2" id="KW-0067">ATP-binding</keyword>
<dbReference type="InterPro" id="IPR027417">
    <property type="entry name" value="P-loop_NTPase"/>
</dbReference>
<feature type="region of interest" description="Disordered" evidence="1">
    <location>
        <begin position="1"/>
        <end position="46"/>
    </location>
</feature>
<evidence type="ECO:0000313" key="3">
    <source>
        <dbReference type="Proteomes" id="UP000604475"/>
    </source>
</evidence>
<feature type="region of interest" description="Disordered" evidence="1">
    <location>
        <begin position="577"/>
        <end position="616"/>
    </location>
</feature>
<keyword evidence="3" id="KW-1185">Reference proteome</keyword>
<feature type="compositionally biased region" description="Low complexity" evidence="1">
    <location>
        <begin position="580"/>
        <end position="607"/>
    </location>
</feature>
<accession>A0A937UNL5</accession>
<organism evidence="2 3">
    <name type="scientific">Frankia nepalensis</name>
    <dbReference type="NCBI Taxonomy" id="1836974"/>
    <lineage>
        <taxon>Bacteria</taxon>
        <taxon>Bacillati</taxon>
        <taxon>Actinomycetota</taxon>
        <taxon>Actinomycetes</taxon>
        <taxon>Frankiales</taxon>
        <taxon>Frankiaceae</taxon>
        <taxon>Frankia</taxon>
    </lineage>
</organism>
<sequence>MTVTEAGGLPGAPLNGAREPRPDGAAATGVDPAAGTAPVSPPIGRVMGTEEATPLLFHVAVNDGSYLQLDDVVVTVRNVPGVGPVMTAGVVTQVEARHEGASFDSDVFLIAEGVLPAQVQEIAEVTTTRVEPEIYVPPRPGELVRRATGDERATALYFNQMDRKVPAGLGRDGTPIFINLEFLDGTRGAHVSISGISGVATKTSFALFLLYSIFRCGVLGRAAVNAKALVFSVKGEDLLFLDRPNIRLTDEIRAVYDRLGLPAEPFASAGFFAPPLPGDTTGRPHVAARTSGVSAFWWTPLEFCAQELLPYAFADAEDDRQQYTMVVHQVTNRLRLDAVPYGRDGAVKIEGEVLKTYENLVDFVIDRVNDDGSRAKWAGPATGAGTVNAFVRRLRSSLRALRPLIRADLPDAPGRRVSTAEHQVTVVDLHNLPERAQRFVVGVVLAAETRRKEEAGPGGLLFTMLDELNKYAPRDGTSPIKEVLLDIAERGRSLGIILIGAQQTASEVERRIISNSAIRIVGRLDPAEASRPEYGFLPPSQRARATLAKPGTMFVTQPEIPVPLAVTFPFPAWATRPSEAAEAGPAAPGEPAAPGQSRPDPFSLLPTPDDDDPPPF</sequence>
<protein>
    <submittedName>
        <fullName evidence="2">ATP-binding protein</fullName>
    </submittedName>
</protein>
<dbReference type="Gene3D" id="3.40.50.300">
    <property type="entry name" value="P-loop containing nucleotide triphosphate hydrolases"/>
    <property type="match status" value="1"/>
</dbReference>
<proteinExistence type="predicted"/>
<dbReference type="Proteomes" id="UP000604475">
    <property type="component" value="Unassembled WGS sequence"/>
</dbReference>
<dbReference type="PANTHER" id="PTHR30121:SF6">
    <property type="entry name" value="SLR6007 PROTEIN"/>
    <property type="match status" value="1"/>
</dbReference>